<evidence type="ECO:0000313" key="3">
    <source>
        <dbReference type="Proteomes" id="UP000334923"/>
    </source>
</evidence>
<dbReference type="PANTHER" id="PTHR30399">
    <property type="entry name" value="UNCHARACTERIZED PROTEIN YGJP"/>
    <property type="match status" value="1"/>
</dbReference>
<dbReference type="Proteomes" id="UP000334923">
    <property type="component" value="Unassembled WGS sequence"/>
</dbReference>
<keyword evidence="3" id="KW-1185">Reference proteome</keyword>
<dbReference type="AlphaFoldDB" id="A0A5E6MGH0"/>
<organism evidence="2 3">
    <name type="scientific">Methylacidimicrobium tartarophylax</name>
    <dbReference type="NCBI Taxonomy" id="1041768"/>
    <lineage>
        <taxon>Bacteria</taxon>
        <taxon>Pseudomonadati</taxon>
        <taxon>Verrucomicrobiota</taxon>
        <taxon>Methylacidimicrobium</taxon>
    </lineage>
</organism>
<accession>A0A5E6MGH0</accession>
<name>A0A5E6MGH0_9BACT</name>
<sequence length="244" mass="28368">MKAGASSFGPPAPLRFGEVEIELLRKKIKNMHLRVYPPDGRVRLSVPYRMPIEAACAFAASHLDWIRTKRQSLLGRERLPPFSYCDGESHFVWGTRYPLRVVEGTGARAVELLPNEILLRVLPGTTREQKGDLLALWYRGLVRRAASILIAEWEPRLGVQVNGLFVQRMKTRWGSCNIRHRHIRLNSELAKKPSDCFEYVVVHELAHLLVRLHDHRFRALLDRFLPDWRTRQRRLNDFPRDPAI</sequence>
<dbReference type="InterPro" id="IPR053136">
    <property type="entry name" value="UTP_pyrophosphatase-like"/>
</dbReference>
<dbReference type="InterPro" id="IPR002725">
    <property type="entry name" value="YgjP-like_metallopeptidase"/>
</dbReference>
<dbReference type="Gene3D" id="3.30.2010.10">
    <property type="entry name" value="Metalloproteases ('zincins'), catalytic domain"/>
    <property type="match status" value="1"/>
</dbReference>
<evidence type="ECO:0000259" key="1">
    <source>
        <dbReference type="Pfam" id="PF01863"/>
    </source>
</evidence>
<gene>
    <name evidence="2" type="ORF">MAMT_02190</name>
</gene>
<protein>
    <recommendedName>
        <fullName evidence="1">YgjP-like metallopeptidase domain-containing protein</fullName>
    </recommendedName>
</protein>
<dbReference type="EMBL" id="CABFVA020000121">
    <property type="protein sequence ID" value="VVM08211.1"/>
    <property type="molecule type" value="Genomic_DNA"/>
</dbReference>
<dbReference type="Pfam" id="PF01863">
    <property type="entry name" value="YgjP-like"/>
    <property type="match status" value="1"/>
</dbReference>
<dbReference type="PANTHER" id="PTHR30399:SF1">
    <property type="entry name" value="UTP PYROPHOSPHATASE"/>
    <property type="match status" value="1"/>
</dbReference>
<reference evidence="2 3" key="1">
    <citation type="submission" date="2019-09" db="EMBL/GenBank/DDBJ databases">
        <authorList>
            <person name="Cremers G."/>
        </authorList>
    </citation>
    <scope>NUCLEOTIDE SEQUENCE [LARGE SCALE GENOMIC DNA]</scope>
    <source>
        <strain evidence="2">4A</strain>
    </source>
</reference>
<feature type="domain" description="YgjP-like metallopeptidase" evidence="1">
    <location>
        <begin position="32"/>
        <end position="237"/>
    </location>
</feature>
<evidence type="ECO:0000313" key="2">
    <source>
        <dbReference type="EMBL" id="VVM08211.1"/>
    </source>
</evidence>
<dbReference type="CDD" id="cd07344">
    <property type="entry name" value="M48_yhfN_like"/>
    <property type="match status" value="1"/>
</dbReference>
<proteinExistence type="predicted"/>
<dbReference type="RefSeq" id="WP_246186659.1">
    <property type="nucleotide sequence ID" value="NZ_CABFVA020000121.1"/>
</dbReference>